<keyword evidence="7 8" id="KW-0456">Lyase</keyword>
<keyword evidence="4 8" id="KW-0210">Decarboxylase</keyword>
<dbReference type="HAMAP" id="MF_00134_A">
    <property type="entry name" value="IGPS_A"/>
    <property type="match status" value="1"/>
</dbReference>
<dbReference type="Gene3D" id="3.20.20.70">
    <property type="entry name" value="Aldolase class I"/>
    <property type="match status" value="1"/>
</dbReference>
<dbReference type="InterPro" id="IPR001468">
    <property type="entry name" value="Indole-3-GlycerolPSynthase_CS"/>
</dbReference>
<dbReference type="InterPro" id="IPR045186">
    <property type="entry name" value="Indole-3-glycerol_P_synth"/>
</dbReference>
<evidence type="ECO:0000256" key="5">
    <source>
        <dbReference type="ARBA" id="ARBA00022822"/>
    </source>
</evidence>
<evidence type="ECO:0000313" key="10">
    <source>
        <dbReference type="EMBL" id="QVY59983.1"/>
    </source>
</evidence>
<comment type="catalytic activity">
    <reaction evidence="1 8">
        <text>1-(2-carboxyphenylamino)-1-deoxy-D-ribulose 5-phosphate + H(+) = (1S,2R)-1-C-(indol-3-yl)glycerol 3-phosphate + CO2 + H2O</text>
        <dbReference type="Rhea" id="RHEA:23476"/>
        <dbReference type="ChEBI" id="CHEBI:15377"/>
        <dbReference type="ChEBI" id="CHEBI:15378"/>
        <dbReference type="ChEBI" id="CHEBI:16526"/>
        <dbReference type="ChEBI" id="CHEBI:58613"/>
        <dbReference type="ChEBI" id="CHEBI:58866"/>
        <dbReference type="EC" id="4.1.1.48"/>
    </reaction>
</comment>
<dbReference type="EC" id="4.1.1.48" evidence="8"/>
<feature type="domain" description="Indole-3-glycerol phosphate synthase" evidence="9">
    <location>
        <begin position="5"/>
        <end position="246"/>
    </location>
</feature>
<dbReference type="PANTHER" id="PTHR22854:SF2">
    <property type="entry name" value="INDOLE-3-GLYCEROL-PHOSPHATE SYNTHASE"/>
    <property type="match status" value="1"/>
</dbReference>
<dbReference type="CDD" id="cd00331">
    <property type="entry name" value="IGPS"/>
    <property type="match status" value="1"/>
</dbReference>
<keyword evidence="11" id="KW-1185">Reference proteome</keyword>
<dbReference type="InterPro" id="IPR013798">
    <property type="entry name" value="Indole-3-glycerol_P_synth_dom"/>
</dbReference>
<gene>
    <name evidence="8 10" type="primary">trpC</name>
    <name evidence="10" type="ORF">J1899_13100</name>
</gene>
<reference evidence="10 11" key="1">
    <citation type="submission" date="2021-03" db="EMBL/GenBank/DDBJ databases">
        <title>The first data on the complete genome of the tetrodotoxin-producing bacterium.</title>
        <authorList>
            <person name="Melnikova D.I."/>
            <person name="Nijland R."/>
            <person name="Magarlamov T.Y."/>
        </authorList>
    </citation>
    <scope>NUCLEOTIDE SEQUENCE [LARGE SCALE GENOMIC DNA]</scope>
    <source>
        <strain evidence="10 11">1839</strain>
    </source>
</reference>
<dbReference type="PANTHER" id="PTHR22854">
    <property type="entry name" value="TRYPTOPHAN BIOSYNTHESIS PROTEIN"/>
    <property type="match status" value="1"/>
</dbReference>
<dbReference type="HAMAP" id="MF_00134_B">
    <property type="entry name" value="IGPS_B"/>
    <property type="match status" value="1"/>
</dbReference>
<dbReference type="PROSITE" id="PS00614">
    <property type="entry name" value="IGPS"/>
    <property type="match status" value="1"/>
</dbReference>
<dbReference type="EMBL" id="CP071709">
    <property type="protein sequence ID" value="QVY59983.1"/>
    <property type="molecule type" value="Genomic_DNA"/>
</dbReference>
<dbReference type="Proteomes" id="UP000679247">
    <property type="component" value="Chromosome"/>
</dbReference>
<dbReference type="InterPro" id="IPR013785">
    <property type="entry name" value="Aldolase_TIM"/>
</dbReference>
<dbReference type="NCBIfam" id="NF001371">
    <property type="entry name" value="PRK00278.1-3"/>
    <property type="match status" value="1"/>
</dbReference>
<dbReference type="NCBIfam" id="NF001377">
    <property type="entry name" value="PRK00278.2-4"/>
    <property type="match status" value="1"/>
</dbReference>
<protein>
    <recommendedName>
        <fullName evidence="8">Indole-3-glycerol phosphate synthase</fullName>
        <shortName evidence="8">IGPS</shortName>
        <ecNumber evidence="8">4.1.1.48</ecNumber>
    </recommendedName>
</protein>
<accession>A0ABX8F6B3</accession>
<comment type="similarity">
    <text evidence="8">Belongs to the TrpC family.</text>
</comment>
<dbReference type="Pfam" id="PF00218">
    <property type="entry name" value="IGPS"/>
    <property type="match status" value="1"/>
</dbReference>
<name>A0ABX8F6B3_9BACI</name>
<evidence type="ECO:0000256" key="6">
    <source>
        <dbReference type="ARBA" id="ARBA00023141"/>
    </source>
</evidence>
<dbReference type="RefSeq" id="WP_214474292.1">
    <property type="nucleotide sequence ID" value="NZ_CP071709.1"/>
</dbReference>
<keyword evidence="3 8" id="KW-0028">Amino-acid biosynthesis</keyword>
<evidence type="ECO:0000256" key="3">
    <source>
        <dbReference type="ARBA" id="ARBA00022605"/>
    </source>
</evidence>
<dbReference type="GO" id="GO:0004425">
    <property type="term" value="F:indole-3-glycerol-phosphate synthase activity"/>
    <property type="evidence" value="ECO:0007669"/>
    <property type="project" value="UniProtKB-EC"/>
</dbReference>
<evidence type="ECO:0000256" key="1">
    <source>
        <dbReference type="ARBA" id="ARBA00001633"/>
    </source>
</evidence>
<evidence type="ECO:0000259" key="9">
    <source>
        <dbReference type="Pfam" id="PF00218"/>
    </source>
</evidence>
<organism evidence="10 11">
    <name type="scientific">Cytobacillus gottheilii</name>
    <dbReference type="NCBI Taxonomy" id="859144"/>
    <lineage>
        <taxon>Bacteria</taxon>
        <taxon>Bacillati</taxon>
        <taxon>Bacillota</taxon>
        <taxon>Bacilli</taxon>
        <taxon>Bacillales</taxon>
        <taxon>Bacillaceae</taxon>
        <taxon>Cytobacillus</taxon>
    </lineage>
</organism>
<evidence type="ECO:0000256" key="2">
    <source>
        <dbReference type="ARBA" id="ARBA00004696"/>
    </source>
</evidence>
<comment type="pathway">
    <text evidence="2 8">Amino-acid biosynthesis; L-tryptophan biosynthesis; L-tryptophan from chorismate: step 4/5.</text>
</comment>
<keyword evidence="6 8" id="KW-0057">Aromatic amino acid biosynthesis</keyword>
<evidence type="ECO:0000256" key="4">
    <source>
        <dbReference type="ARBA" id="ARBA00022793"/>
    </source>
</evidence>
<evidence type="ECO:0000256" key="7">
    <source>
        <dbReference type="ARBA" id="ARBA00023239"/>
    </source>
</evidence>
<evidence type="ECO:0000313" key="11">
    <source>
        <dbReference type="Proteomes" id="UP000679247"/>
    </source>
</evidence>
<dbReference type="SUPFAM" id="SSF51366">
    <property type="entry name" value="Ribulose-phoshate binding barrel"/>
    <property type="match status" value="1"/>
</dbReference>
<sequence>MSNILDKILAEKEKEIEILKSTALRPIGSEKRSFHSHLHNTVELAVIAEFKRASPSKGDINMHRDPVSQALSYAQNGAAAVSVLTDQSFFKGDFKDLTLVKEAVNIPVLCKDFMIDETQIIRAEHAGADIILLIAAALNRKRLQELHQFAQELGFDVLVEVHNQAEAERAIDIGAKLIGINNRNLTTFHVDIAKTEELAPKIKKSGAYVISESGLKTSEDIERVKNAGANGILVGEAFMTADGVSEMFDRIKCSGKEHSSA</sequence>
<dbReference type="InterPro" id="IPR011060">
    <property type="entry name" value="RibuloseP-bd_barrel"/>
</dbReference>
<keyword evidence="5 8" id="KW-0822">Tryptophan biosynthesis</keyword>
<proteinExistence type="inferred from homology"/>
<evidence type="ECO:0000256" key="8">
    <source>
        <dbReference type="HAMAP-Rule" id="MF_00134"/>
    </source>
</evidence>